<reference evidence="2 3" key="1">
    <citation type="journal article" date="2020" name="BMC Genomics">
        <title>Intraspecific diversification of the crop wild relative Brassica cretica Lam. using demographic model selection.</title>
        <authorList>
            <person name="Kioukis A."/>
            <person name="Michalopoulou V.A."/>
            <person name="Briers L."/>
            <person name="Pirintsos S."/>
            <person name="Studholme D.J."/>
            <person name="Pavlidis P."/>
            <person name="Sarris P.F."/>
        </authorList>
    </citation>
    <scope>NUCLEOTIDE SEQUENCE [LARGE SCALE GENOMIC DNA]</scope>
    <source>
        <strain evidence="3">cv. PFS-1207/04</strain>
    </source>
</reference>
<organism evidence="2 3">
    <name type="scientific">Brassica cretica</name>
    <name type="common">Mustard</name>
    <dbReference type="NCBI Taxonomy" id="69181"/>
    <lineage>
        <taxon>Eukaryota</taxon>
        <taxon>Viridiplantae</taxon>
        <taxon>Streptophyta</taxon>
        <taxon>Embryophyta</taxon>
        <taxon>Tracheophyta</taxon>
        <taxon>Spermatophyta</taxon>
        <taxon>Magnoliopsida</taxon>
        <taxon>eudicotyledons</taxon>
        <taxon>Gunneridae</taxon>
        <taxon>Pentapetalae</taxon>
        <taxon>rosids</taxon>
        <taxon>malvids</taxon>
        <taxon>Brassicales</taxon>
        <taxon>Brassicaceae</taxon>
        <taxon>Brassiceae</taxon>
        <taxon>Brassica</taxon>
    </lineage>
</organism>
<protein>
    <recommendedName>
        <fullName evidence="4">VAN3-binding protein-like auxin canalisation domain-containing protein</fullName>
    </recommendedName>
</protein>
<feature type="compositionally biased region" description="Basic and acidic residues" evidence="1">
    <location>
        <begin position="137"/>
        <end position="146"/>
    </location>
</feature>
<evidence type="ECO:0000313" key="2">
    <source>
        <dbReference type="EMBL" id="KAF3494949.1"/>
    </source>
</evidence>
<feature type="region of interest" description="Disordered" evidence="1">
    <location>
        <begin position="212"/>
        <end position="285"/>
    </location>
</feature>
<feature type="region of interest" description="Disordered" evidence="1">
    <location>
        <begin position="137"/>
        <end position="159"/>
    </location>
</feature>
<feature type="region of interest" description="Disordered" evidence="1">
    <location>
        <begin position="71"/>
        <end position="100"/>
    </location>
</feature>
<evidence type="ECO:0000256" key="1">
    <source>
        <dbReference type="SAM" id="MobiDB-lite"/>
    </source>
</evidence>
<dbReference type="EMBL" id="QGKV02002055">
    <property type="protein sequence ID" value="KAF3494949.1"/>
    <property type="molecule type" value="Genomic_DNA"/>
</dbReference>
<name>A0ABQ7AB86_BRACR</name>
<gene>
    <name evidence="2" type="ORF">DY000_02053421</name>
</gene>
<evidence type="ECO:0000313" key="3">
    <source>
        <dbReference type="Proteomes" id="UP000266723"/>
    </source>
</evidence>
<comment type="caution">
    <text evidence="2">The sequence shown here is derived from an EMBL/GenBank/DDBJ whole genome shotgun (WGS) entry which is preliminary data.</text>
</comment>
<feature type="compositionally biased region" description="Polar residues" evidence="1">
    <location>
        <begin position="263"/>
        <end position="275"/>
    </location>
</feature>
<proteinExistence type="predicted"/>
<dbReference type="Proteomes" id="UP000266723">
    <property type="component" value="Unassembled WGS sequence"/>
</dbReference>
<accession>A0ABQ7AB86</accession>
<evidence type="ECO:0008006" key="4">
    <source>
        <dbReference type="Google" id="ProtNLM"/>
    </source>
</evidence>
<feature type="compositionally biased region" description="Low complexity" evidence="1">
    <location>
        <begin position="212"/>
        <end position="222"/>
    </location>
</feature>
<keyword evidence="3" id="KW-1185">Reference proteome</keyword>
<sequence>MFRLSRSVSFRLALVSLRRSLRGRISVWLQGRSFTLVTSESSPTSSFAASLAPKTLQLVVECPRDWWNWQKGTKKSKTRKGKEAAGTSGQIGVDGTNPTQVLPTQEGLVNNETGEPLVPILPTEVQVADLDNQHELRRAEEAESSHAGDQAGHGTGVEEVAEPSMREVLDAVKTMGTLMLALTRAFTPLANSSVGQVTPAQTTAQAARRIAQTAGTAAQVTGRGSETRPRRVEPQVVCQSAPSVEDTMGASAGGHGSLHSLRQDGSFSSGLSRTGTGPKAGLEWW</sequence>